<reference evidence="12" key="1">
    <citation type="submission" date="2025-08" db="UniProtKB">
        <authorList>
            <consortium name="Ensembl"/>
        </authorList>
    </citation>
    <scope>IDENTIFICATION</scope>
</reference>
<name>A0A7M4DXR0_CROPO</name>
<dbReference type="AlphaFoldDB" id="A0A7M4DXR0"/>
<dbReference type="PANTHER" id="PTHR13421:SF16">
    <property type="entry name" value="SNRNA-ACTIVATING PROTEIN COMPLEX SUBUNIT 3"/>
    <property type="match status" value="1"/>
</dbReference>
<dbReference type="Ensembl" id="ENSCPRT00005001583.1">
    <property type="protein sequence ID" value="ENSCPRP00005001355.1"/>
    <property type="gene ID" value="ENSCPRG00005001022.1"/>
</dbReference>
<keyword evidence="6" id="KW-0804">Transcription</keyword>
<organism evidence="12 13">
    <name type="scientific">Crocodylus porosus</name>
    <name type="common">Saltwater crocodile</name>
    <name type="synonym">Estuarine crocodile</name>
    <dbReference type="NCBI Taxonomy" id="8502"/>
    <lineage>
        <taxon>Eukaryota</taxon>
        <taxon>Metazoa</taxon>
        <taxon>Chordata</taxon>
        <taxon>Craniata</taxon>
        <taxon>Vertebrata</taxon>
        <taxon>Euteleostomi</taxon>
        <taxon>Archelosauria</taxon>
        <taxon>Archosauria</taxon>
        <taxon>Crocodylia</taxon>
        <taxon>Longirostres</taxon>
        <taxon>Crocodylidae</taxon>
        <taxon>Crocodylus</taxon>
    </lineage>
</organism>
<protein>
    <recommendedName>
        <fullName evidence="3">snRNA-activating protein complex subunit 3</fullName>
    </recommendedName>
    <alternativeName>
        <fullName evidence="10">Small nuclear RNA-activating complex polypeptide 3</fullName>
    </alternativeName>
</protein>
<dbReference type="GO" id="GO:0001006">
    <property type="term" value="F:RNA polymerase III type 3 promoter sequence-specific DNA binding"/>
    <property type="evidence" value="ECO:0007669"/>
    <property type="project" value="TreeGrafter"/>
</dbReference>
<keyword evidence="11" id="KW-0472">Membrane</keyword>
<evidence type="ECO:0000256" key="8">
    <source>
        <dbReference type="ARBA" id="ARBA00025193"/>
    </source>
</evidence>
<comment type="similarity">
    <text evidence="2">Belongs to the SNAPC3/SRD2 family.</text>
</comment>
<evidence type="ECO:0000313" key="13">
    <source>
        <dbReference type="Proteomes" id="UP000594220"/>
    </source>
</evidence>
<dbReference type="GO" id="GO:0042796">
    <property type="term" value="P:snRNA transcription by RNA polymerase III"/>
    <property type="evidence" value="ECO:0007669"/>
    <property type="project" value="TreeGrafter"/>
</dbReference>
<comment type="subcellular location">
    <subcellularLocation>
        <location evidence="1">Nucleus</location>
    </subcellularLocation>
</comment>
<dbReference type="Proteomes" id="UP000594220">
    <property type="component" value="Unplaced"/>
</dbReference>
<evidence type="ECO:0000256" key="11">
    <source>
        <dbReference type="SAM" id="Phobius"/>
    </source>
</evidence>
<evidence type="ECO:0000256" key="2">
    <source>
        <dbReference type="ARBA" id="ARBA00010410"/>
    </source>
</evidence>
<accession>A0A7M4DXR0</accession>
<reference evidence="12" key="2">
    <citation type="submission" date="2025-09" db="UniProtKB">
        <authorList>
            <consortium name="Ensembl"/>
        </authorList>
    </citation>
    <scope>IDENTIFICATION</scope>
</reference>
<sequence>PAGSHSGVGGLSGELLQVRAPRGAMAGPGPEYETPELCTRVFPVGAVGALWRERLPAADLSLAQRDGDGDEAAAVVAAELGCPPDTAAELRAVCSIDMLKSPDGEEDAEVIPEDTMLETLRIRKKALDKREESIIIDRPCRTETFIYEMVRFLFFYYKHSPWEPQEPGRHLCYDSINLYVHRLPMKAYVFLIGFILQGFWHVNVLFCIIKSSLFSLSKDLYKAAFFYFEGVFYNDKRHPECRDLSRTIIEWSKSHDRGYGNLQAVNMEGYTFNDLSLKIGFPYLYCHQGDCEHIVTVTDIRLIHRDDCLDRTRYPLLIKKPWLYTRKCFVCKMYIARWVTNEDSLAPEDPCFFCDVCFRMLHYDAEGNKLGEFLAYPYVDPGTFN</sequence>
<dbReference type="GeneTree" id="ENSGT00390000005708"/>
<comment type="subunit">
    <text evidence="9">Part of the SNAPc complex composed of 5 subunits: SNAPC1, SNAPC2, SNAPC3, SNAPC4 and SNAPC5. SNAPC3 interacts with SNAPC1.</text>
</comment>
<dbReference type="GO" id="GO:0000978">
    <property type="term" value="F:RNA polymerase II cis-regulatory region sequence-specific DNA binding"/>
    <property type="evidence" value="ECO:0007669"/>
    <property type="project" value="TreeGrafter"/>
</dbReference>
<dbReference type="GO" id="GO:0019185">
    <property type="term" value="C:snRNA-activating protein complex"/>
    <property type="evidence" value="ECO:0007669"/>
    <property type="project" value="TreeGrafter"/>
</dbReference>
<evidence type="ECO:0000256" key="5">
    <source>
        <dbReference type="ARBA" id="ARBA00023125"/>
    </source>
</evidence>
<evidence type="ECO:0000256" key="6">
    <source>
        <dbReference type="ARBA" id="ARBA00023163"/>
    </source>
</evidence>
<gene>
    <name evidence="12" type="primary">SNAPC3</name>
</gene>
<keyword evidence="5" id="KW-0238">DNA-binding</keyword>
<keyword evidence="4" id="KW-0805">Transcription regulation</keyword>
<evidence type="ECO:0000256" key="3">
    <source>
        <dbReference type="ARBA" id="ARBA00013634"/>
    </source>
</evidence>
<feature type="transmembrane region" description="Helical" evidence="11">
    <location>
        <begin position="187"/>
        <end position="209"/>
    </location>
</feature>
<dbReference type="PANTHER" id="PTHR13421">
    <property type="entry name" value="SNRNA-ACTIVATING PROTEIN COMPLEX SUBUNIT 3"/>
    <property type="match status" value="1"/>
</dbReference>
<proteinExistence type="inferred from homology"/>
<keyword evidence="13" id="KW-1185">Reference proteome</keyword>
<keyword evidence="7" id="KW-0539">Nucleus</keyword>
<comment type="function">
    <text evidence="8">Part of the SNAPc complex required for the transcription of both RNA polymerase II and III small-nuclear RNA genes. Binds to the proximal sequence element (PSE), a non-TATA-box basal promoter element common to these 2 types of genes. Recruits TBP and BRF2 to the U6 snRNA TATA box.</text>
</comment>
<dbReference type="GO" id="GO:0005730">
    <property type="term" value="C:nucleolus"/>
    <property type="evidence" value="ECO:0007669"/>
    <property type="project" value="Ensembl"/>
</dbReference>
<dbReference type="GO" id="GO:0003681">
    <property type="term" value="F:bent DNA binding"/>
    <property type="evidence" value="ECO:0007669"/>
    <property type="project" value="TreeGrafter"/>
</dbReference>
<dbReference type="GO" id="GO:0042795">
    <property type="term" value="P:snRNA transcription by RNA polymerase II"/>
    <property type="evidence" value="ECO:0007669"/>
    <property type="project" value="TreeGrafter"/>
</dbReference>
<evidence type="ECO:0000313" key="12">
    <source>
        <dbReference type="Ensembl" id="ENSCPRP00005001355.1"/>
    </source>
</evidence>
<evidence type="ECO:0000256" key="4">
    <source>
        <dbReference type="ARBA" id="ARBA00023015"/>
    </source>
</evidence>
<dbReference type="Pfam" id="PF12251">
    <property type="entry name" value="SNAPC3"/>
    <property type="match status" value="1"/>
</dbReference>
<keyword evidence="11" id="KW-0812">Transmembrane</keyword>
<evidence type="ECO:0000256" key="7">
    <source>
        <dbReference type="ARBA" id="ARBA00023242"/>
    </source>
</evidence>
<evidence type="ECO:0000256" key="10">
    <source>
        <dbReference type="ARBA" id="ARBA00029606"/>
    </source>
</evidence>
<evidence type="ECO:0000256" key="1">
    <source>
        <dbReference type="ARBA" id="ARBA00004123"/>
    </source>
</evidence>
<evidence type="ECO:0000256" key="9">
    <source>
        <dbReference type="ARBA" id="ARBA00025958"/>
    </source>
</evidence>
<dbReference type="GO" id="GO:0016604">
    <property type="term" value="C:nuclear body"/>
    <property type="evidence" value="ECO:0007669"/>
    <property type="project" value="Ensembl"/>
</dbReference>
<dbReference type="GO" id="GO:0001046">
    <property type="term" value="F:core promoter sequence-specific DNA binding"/>
    <property type="evidence" value="ECO:0007669"/>
    <property type="project" value="TreeGrafter"/>
</dbReference>
<keyword evidence="11" id="KW-1133">Transmembrane helix</keyword>
<dbReference type="InterPro" id="IPR022042">
    <property type="entry name" value="snRNA-activating_su3"/>
</dbReference>
<dbReference type="OMA" id="PEHISKX"/>